<evidence type="ECO:0000256" key="1">
    <source>
        <dbReference type="SAM" id="MobiDB-lite"/>
    </source>
</evidence>
<gene>
    <name evidence="4" type="ORF">SAMN05216198_1725</name>
</gene>
<dbReference type="STRING" id="797277.SAMN05216198_1725"/>
<feature type="signal peptide" evidence="2">
    <location>
        <begin position="1"/>
        <end position="24"/>
    </location>
</feature>
<name>A0A1H1RDQ7_9GAMM</name>
<keyword evidence="2" id="KW-0732">Signal</keyword>
<dbReference type="RefSeq" id="WP_090272930.1">
    <property type="nucleotide sequence ID" value="NZ_LT629748.1"/>
</dbReference>
<dbReference type="InterPro" id="IPR049286">
    <property type="entry name" value="DUF6844"/>
</dbReference>
<proteinExistence type="predicted"/>
<dbReference type="AlphaFoldDB" id="A0A1H1RDQ7"/>
<feature type="chain" id="PRO_5009258751" description="DUF6844 domain-containing protein" evidence="2">
    <location>
        <begin position="25"/>
        <end position="470"/>
    </location>
</feature>
<dbReference type="Pfam" id="PF20891">
    <property type="entry name" value="DUF6844"/>
    <property type="match status" value="1"/>
</dbReference>
<organism evidence="4 5">
    <name type="scientific">Halopseudomonas litoralis</name>
    <dbReference type="NCBI Taxonomy" id="797277"/>
    <lineage>
        <taxon>Bacteria</taxon>
        <taxon>Pseudomonadati</taxon>
        <taxon>Pseudomonadota</taxon>
        <taxon>Gammaproteobacteria</taxon>
        <taxon>Pseudomonadales</taxon>
        <taxon>Pseudomonadaceae</taxon>
        <taxon>Halopseudomonas</taxon>
    </lineage>
</organism>
<dbReference type="Proteomes" id="UP000243426">
    <property type="component" value="Chromosome I"/>
</dbReference>
<feature type="domain" description="DUF6844" evidence="3">
    <location>
        <begin position="158"/>
        <end position="252"/>
    </location>
</feature>
<sequence>MKIFFGKTLIAFAIAGAGFNSVQAQQVPADEPVMNEQQLDQAAGQIAAAAQPQVSDPGLDLAQLIQDFEASPQGRAFVDNDSLFYTVATATVMVKPESREWGNARVMAYKEAMIEAQANYIRFLGLSVKTESVKKMFSDPSNMPSFSAGDLRSANKLAALFDKAVAVAGGKLDQQLDEMGINPEEFRAAPAEKRAKLFERSVAQTTVSRGRGDLTGIIPVKTFEAFNEQGDHAVAVAVVASPRFRQFVHDVIESKGDVAADPSKASAQPLRDLLRANPLALIDDFGIRRMYDEQGYPVLISFGQSSNPYRGSDFQQRADNRELSFISARAESFANFANLFKASGMVNEAVTQRTNRTNTGVAIAEGQDVTLSEEATTEIVRTINNEISSRGSVSDLAGTRELFRWTQNHPMHGHEINGVVFIWHPRSEQQARSLRNFKPQQTQQATQQRPRTTGQGGTSQSRDLMSADDF</sequence>
<dbReference type="OrthoDB" id="8666936at2"/>
<feature type="region of interest" description="Disordered" evidence="1">
    <location>
        <begin position="430"/>
        <end position="470"/>
    </location>
</feature>
<evidence type="ECO:0000256" key="2">
    <source>
        <dbReference type="SAM" id="SignalP"/>
    </source>
</evidence>
<evidence type="ECO:0000313" key="5">
    <source>
        <dbReference type="Proteomes" id="UP000243426"/>
    </source>
</evidence>
<protein>
    <recommendedName>
        <fullName evidence="3">DUF6844 domain-containing protein</fullName>
    </recommendedName>
</protein>
<reference evidence="5" key="1">
    <citation type="submission" date="2016-10" db="EMBL/GenBank/DDBJ databases">
        <authorList>
            <person name="Varghese N."/>
            <person name="Submissions S."/>
        </authorList>
    </citation>
    <scope>NUCLEOTIDE SEQUENCE [LARGE SCALE GENOMIC DNA]</scope>
    <source>
        <strain evidence="5">2SM5</strain>
    </source>
</reference>
<feature type="compositionally biased region" description="Low complexity" evidence="1">
    <location>
        <begin position="439"/>
        <end position="462"/>
    </location>
</feature>
<evidence type="ECO:0000313" key="4">
    <source>
        <dbReference type="EMBL" id="SDS33822.1"/>
    </source>
</evidence>
<dbReference type="EMBL" id="LT629748">
    <property type="protein sequence ID" value="SDS33822.1"/>
    <property type="molecule type" value="Genomic_DNA"/>
</dbReference>
<keyword evidence="5" id="KW-1185">Reference proteome</keyword>
<accession>A0A1H1RDQ7</accession>
<evidence type="ECO:0000259" key="3">
    <source>
        <dbReference type="Pfam" id="PF20891"/>
    </source>
</evidence>